<dbReference type="PANTHER" id="PTHR43377">
    <property type="entry name" value="BILIVERDIN REDUCTASE A"/>
    <property type="match status" value="1"/>
</dbReference>
<dbReference type="RefSeq" id="WP_108983934.1">
    <property type="nucleotide sequence ID" value="NZ_BFBR01000002.1"/>
</dbReference>
<dbReference type="InterPro" id="IPR036291">
    <property type="entry name" value="NAD(P)-bd_dom_sf"/>
</dbReference>
<dbReference type="Gene3D" id="3.30.360.10">
    <property type="entry name" value="Dihydrodipicolinate Reductase, domain 2"/>
    <property type="match status" value="1"/>
</dbReference>
<feature type="domain" description="Gfo/Idh/MocA-like oxidoreductase N-terminal" evidence="1">
    <location>
        <begin position="1"/>
        <end position="116"/>
    </location>
</feature>
<dbReference type="InterPro" id="IPR051450">
    <property type="entry name" value="Gfo/Idh/MocA_Oxidoreductases"/>
</dbReference>
<dbReference type="EC" id="1.1.1.361" evidence="2"/>
<dbReference type="AlphaFoldDB" id="A0A2P2E7L8"/>
<name>A0A2P2E7L8_9PROT</name>
<comment type="caution">
    <text evidence="2">The sequence shown here is derived from an EMBL/GenBank/DDBJ whole genome shotgun (WGS) entry which is preliminary data.</text>
</comment>
<dbReference type="OrthoDB" id="9792935at2"/>
<dbReference type="Pfam" id="PF01408">
    <property type="entry name" value="GFO_IDH_MocA"/>
    <property type="match status" value="1"/>
</dbReference>
<reference evidence="2 3" key="1">
    <citation type="journal article" date="2018" name="Genome Announc.">
        <title>Draft Genome Sequence of "Candidatus Phycosocius bacilliformis," an Alphaproteobacterial Ectosymbiont of the Hydrocarbon-Producing Green Alga Botryococcus braunii.</title>
        <authorList>
            <person name="Tanabe Y."/>
            <person name="Yamaguchi H."/>
            <person name="Watanabe M.M."/>
        </authorList>
    </citation>
    <scope>NUCLEOTIDE SEQUENCE [LARGE SCALE GENOMIC DNA]</scope>
    <source>
        <strain evidence="2 3">BOTRYCO-2</strain>
    </source>
</reference>
<evidence type="ECO:0000313" key="3">
    <source>
        <dbReference type="Proteomes" id="UP000245086"/>
    </source>
</evidence>
<dbReference type="GO" id="GO:0000166">
    <property type="term" value="F:nucleotide binding"/>
    <property type="evidence" value="ECO:0007669"/>
    <property type="project" value="InterPro"/>
</dbReference>
<dbReference type="GO" id="GO:0103074">
    <property type="term" value="F:glucose-6-phosphate 3-dehydrogenase activity"/>
    <property type="evidence" value="ECO:0007669"/>
    <property type="project" value="UniProtKB-EC"/>
</dbReference>
<dbReference type="EMBL" id="BFBR01000002">
    <property type="protein sequence ID" value="GBF57040.1"/>
    <property type="molecule type" value="Genomic_DNA"/>
</dbReference>
<proteinExistence type="predicted"/>
<organism evidence="2 3">
    <name type="scientific">Candidatus Phycosocius bacilliformis</name>
    <dbReference type="NCBI Taxonomy" id="1445552"/>
    <lineage>
        <taxon>Bacteria</taxon>
        <taxon>Pseudomonadati</taxon>
        <taxon>Pseudomonadota</taxon>
        <taxon>Alphaproteobacteria</taxon>
        <taxon>Caulobacterales</taxon>
        <taxon>Caulobacterales incertae sedis</taxon>
        <taxon>Candidatus Phycosocius</taxon>
    </lineage>
</organism>
<keyword evidence="2" id="KW-0560">Oxidoreductase</keyword>
<keyword evidence="3" id="KW-1185">Reference proteome</keyword>
<sequence>MKIGLIGAGIAGERHAAALRMMAEARLIGLHDPDQRRAAGLSARFGAPTLDLDALLSESDAVIVATPASTHGRLSLQALAAGCHVLVERPIATARHEARDMIAQARAAKRILHVGHREAPTLAGLGLSAGLPGLRHLEAVREAPPREHSADVSVIFDLMIQDIFVAVVLFGAPAVSVRATKLGGRGSAIDAAEARIRFKGGGEARLRATRTASIRTTQWAIETGRGKMDVDFVRGQVTQTAGWPDAKPFLAQDADPVAQKLAQFVAACEAPYQEPANQDALAAMDLALQIETILSANL</sequence>
<evidence type="ECO:0000259" key="1">
    <source>
        <dbReference type="Pfam" id="PF01408"/>
    </source>
</evidence>
<accession>A0A2P2E7L8</accession>
<dbReference type="InterPro" id="IPR000683">
    <property type="entry name" value="Gfo/Idh/MocA-like_OxRdtase_N"/>
</dbReference>
<dbReference type="SUPFAM" id="SSF51735">
    <property type="entry name" value="NAD(P)-binding Rossmann-fold domains"/>
    <property type="match status" value="1"/>
</dbReference>
<dbReference type="PANTHER" id="PTHR43377:SF1">
    <property type="entry name" value="BILIVERDIN REDUCTASE A"/>
    <property type="match status" value="1"/>
</dbReference>
<gene>
    <name evidence="2" type="primary">ntdC_2</name>
    <name evidence="2" type="ORF">PbB2_00698</name>
</gene>
<evidence type="ECO:0000313" key="2">
    <source>
        <dbReference type="EMBL" id="GBF57040.1"/>
    </source>
</evidence>
<protein>
    <submittedName>
        <fullName evidence="2">Glucose-6-phosphate 3-dehydrogenase</fullName>
        <ecNumber evidence="2">1.1.1.361</ecNumber>
    </submittedName>
</protein>
<dbReference type="Gene3D" id="3.40.50.720">
    <property type="entry name" value="NAD(P)-binding Rossmann-like Domain"/>
    <property type="match status" value="1"/>
</dbReference>
<dbReference type="Proteomes" id="UP000245086">
    <property type="component" value="Unassembled WGS sequence"/>
</dbReference>